<keyword evidence="11" id="KW-1185">Reference proteome</keyword>
<evidence type="ECO:0000256" key="4">
    <source>
        <dbReference type="ARBA" id="ARBA00023125"/>
    </source>
</evidence>
<dbReference type="SUPFAM" id="SSF57959">
    <property type="entry name" value="Leucine zipper domain"/>
    <property type="match status" value="1"/>
</dbReference>
<gene>
    <name evidence="10" type="primary">LOC123430962</name>
</gene>
<feature type="region of interest" description="Disordered" evidence="8">
    <location>
        <begin position="173"/>
        <end position="203"/>
    </location>
</feature>
<dbReference type="RefSeq" id="XP_044970722.1">
    <property type="nucleotide sequence ID" value="XM_045114787.1"/>
</dbReference>
<evidence type="ECO:0000256" key="7">
    <source>
        <dbReference type="SAM" id="Coils"/>
    </source>
</evidence>
<evidence type="ECO:0000256" key="6">
    <source>
        <dbReference type="ARBA" id="ARBA00023242"/>
    </source>
</evidence>
<dbReference type="OrthoDB" id="644067at2759"/>
<accession>A0A8I7B414</accession>
<dbReference type="FunFam" id="1.20.5.170:FF:000036">
    <property type="entry name" value="ABSCISIC ACID-INSENSITIVE 5-like protein 2"/>
    <property type="match status" value="1"/>
</dbReference>
<evidence type="ECO:0000256" key="3">
    <source>
        <dbReference type="ARBA" id="ARBA00023015"/>
    </source>
</evidence>
<dbReference type="CDD" id="cd14707">
    <property type="entry name" value="bZIP_plant_BZIP46"/>
    <property type="match status" value="1"/>
</dbReference>
<keyword evidence="2" id="KW-0938">Abscisic acid signaling pathway</keyword>
<feature type="domain" description="BZIP" evidence="9">
    <location>
        <begin position="112"/>
        <end position="157"/>
    </location>
</feature>
<dbReference type="Gramene" id="HORVU.MOREX.r3.2HG0201700.1">
    <property type="protein sequence ID" value="HORVU.MOREX.r3.2HG0201700.1"/>
    <property type="gene ID" value="HORVU.MOREX.r3.2HG0201700"/>
</dbReference>
<dbReference type="InterPro" id="IPR043452">
    <property type="entry name" value="BZIP46-like"/>
</dbReference>
<evidence type="ECO:0000313" key="10">
    <source>
        <dbReference type="EnsemblPlants" id="HORVU.MOREX.r3.2HG0201700.1"/>
    </source>
</evidence>
<dbReference type="KEGG" id="hvg:123430962"/>
<dbReference type="SMART" id="SM00338">
    <property type="entry name" value="BRLZ"/>
    <property type="match status" value="1"/>
</dbReference>
<protein>
    <recommendedName>
        <fullName evidence="9">BZIP domain-containing protein</fullName>
    </recommendedName>
</protein>
<dbReference type="PANTHER" id="PTHR22952">
    <property type="entry name" value="CAMP-RESPONSE ELEMENT BINDING PROTEIN-RELATED"/>
    <property type="match status" value="1"/>
</dbReference>
<evidence type="ECO:0000256" key="2">
    <source>
        <dbReference type="ARBA" id="ARBA00022682"/>
    </source>
</evidence>
<dbReference type="GeneID" id="123430962"/>
<dbReference type="InterPro" id="IPR046347">
    <property type="entry name" value="bZIP_sf"/>
</dbReference>
<name>A0A8I7B414_HORVV</name>
<dbReference type="PROSITE" id="PS50217">
    <property type="entry name" value="BZIP"/>
    <property type="match status" value="1"/>
</dbReference>
<keyword evidence="4" id="KW-0238">DNA-binding</keyword>
<dbReference type="GO" id="GO:0003700">
    <property type="term" value="F:DNA-binding transcription factor activity"/>
    <property type="evidence" value="ECO:0007669"/>
    <property type="project" value="InterPro"/>
</dbReference>
<dbReference type="InterPro" id="IPR004827">
    <property type="entry name" value="bZIP"/>
</dbReference>
<keyword evidence="7" id="KW-0175">Coiled coil</keyword>
<feature type="region of interest" description="Disordered" evidence="8">
    <location>
        <begin position="75"/>
        <end position="117"/>
    </location>
</feature>
<keyword evidence="6" id="KW-0539">Nucleus</keyword>
<proteinExistence type="predicted"/>
<dbReference type="Pfam" id="PF00170">
    <property type="entry name" value="bZIP_1"/>
    <property type="match status" value="1"/>
</dbReference>
<evidence type="ECO:0000256" key="8">
    <source>
        <dbReference type="SAM" id="MobiDB-lite"/>
    </source>
</evidence>
<dbReference type="EnsemblPlants" id="HORVU.MOREX.r3.2HG0201700.1">
    <property type="protein sequence ID" value="HORVU.MOREX.r3.2HG0201700.1"/>
    <property type="gene ID" value="HORVU.MOREX.r3.2HG0201700"/>
</dbReference>
<dbReference type="GO" id="GO:0003677">
    <property type="term" value="F:DNA binding"/>
    <property type="evidence" value="ECO:0007669"/>
    <property type="project" value="UniProtKB-KW"/>
</dbReference>
<dbReference type="PROSITE" id="PS00036">
    <property type="entry name" value="BZIP_BASIC"/>
    <property type="match status" value="1"/>
</dbReference>
<keyword evidence="5" id="KW-0804">Transcription</keyword>
<dbReference type="Gene3D" id="1.20.5.170">
    <property type="match status" value="1"/>
</dbReference>
<reference evidence="10" key="3">
    <citation type="submission" date="2022-01" db="UniProtKB">
        <authorList>
            <consortium name="EnsemblPlants"/>
        </authorList>
    </citation>
    <scope>IDENTIFICATION</scope>
    <source>
        <strain evidence="10">subsp. vulgare</strain>
    </source>
</reference>
<sequence>MDELWKDMSLCSTPVSLQSFNLHSPAAHPYRGAVYLQDYLAGANSVPQPPRTPPPPPPPHTALSLEFTYLGSAANSAATSSGDDPGHFGFSLSGGNNSGRRSAALQPAAEGGDRRQRRMIKNRESAARSRARKQAYTNELELELEQLRRENMMLIQREKDFINDRQAKAAQLAVPDCRSRRSTASSLQQKQLHPQRCRSAPPP</sequence>
<comment type="subcellular location">
    <subcellularLocation>
        <location evidence="1">Nucleus</location>
    </subcellularLocation>
</comment>
<organism evidence="10 11">
    <name type="scientific">Hordeum vulgare subsp. vulgare</name>
    <name type="common">Domesticated barley</name>
    <dbReference type="NCBI Taxonomy" id="112509"/>
    <lineage>
        <taxon>Eukaryota</taxon>
        <taxon>Viridiplantae</taxon>
        <taxon>Streptophyta</taxon>
        <taxon>Embryophyta</taxon>
        <taxon>Tracheophyta</taxon>
        <taxon>Spermatophyta</taxon>
        <taxon>Magnoliopsida</taxon>
        <taxon>Liliopsida</taxon>
        <taxon>Poales</taxon>
        <taxon>Poaceae</taxon>
        <taxon>BOP clade</taxon>
        <taxon>Pooideae</taxon>
        <taxon>Triticodae</taxon>
        <taxon>Triticeae</taxon>
        <taxon>Hordeinae</taxon>
        <taxon>Hordeum</taxon>
    </lineage>
</organism>
<dbReference type="GO" id="GO:0045893">
    <property type="term" value="P:positive regulation of DNA-templated transcription"/>
    <property type="evidence" value="ECO:0007669"/>
    <property type="project" value="InterPro"/>
</dbReference>
<reference evidence="10" key="2">
    <citation type="submission" date="2020-10" db="EMBL/GenBank/DDBJ databases">
        <authorList>
            <person name="Scholz U."/>
            <person name="Mascher M."/>
            <person name="Fiebig A."/>
        </authorList>
    </citation>
    <scope>NUCLEOTIDE SEQUENCE [LARGE SCALE GENOMIC DNA]</scope>
    <source>
        <strain evidence="10">cv. Morex</strain>
    </source>
</reference>
<evidence type="ECO:0000256" key="5">
    <source>
        <dbReference type="ARBA" id="ARBA00023163"/>
    </source>
</evidence>
<dbReference type="Gramene" id="HORVU.MOREX.r2.2HG0167560.1">
    <property type="protein sequence ID" value="HORVU.MOREX.r2.2HG0167560.1"/>
    <property type="gene ID" value="HORVU.MOREX.r2.2HG0167560"/>
</dbReference>
<feature type="compositionally biased region" description="Polar residues" evidence="8">
    <location>
        <begin position="182"/>
        <end position="192"/>
    </location>
</feature>
<dbReference type="AlphaFoldDB" id="A0A8I7B414"/>
<evidence type="ECO:0000259" key="9">
    <source>
        <dbReference type="PROSITE" id="PS50217"/>
    </source>
</evidence>
<dbReference type="SMR" id="A0A8I7B414"/>
<evidence type="ECO:0000256" key="1">
    <source>
        <dbReference type="ARBA" id="ARBA00004123"/>
    </source>
</evidence>
<reference evidence="11" key="1">
    <citation type="journal article" date="2012" name="Nature">
        <title>A physical, genetic and functional sequence assembly of the barley genome.</title>
        <authorList>
            <consortium name="The International Barley Genome Sequencing Consortium"/>
            <person name="Mayer K.F."/>
            <person name="Waugh R."/>
            <person name="Brown J.W."/>
            <person name="Schulman A."/>
            <person name="Langridge P."/>
            <person name="Platzer M."/>
            <person name="Fincher G.B."/>
            <person name="Muehlbauer G.J."/>
            <person name="Sato K."/>
            <person name="Close T.J."/>
            <person name="Wise R.P."/>
            <person name="Stein N."/>
        </authorList>
    </citation>
    <scope>NUCLEOTIDE SEQUENCE [LARGE SCALE GENOMIC DNA]</scope>
    <source>
        <strain evidence="11">cv. Morex</strain>
    </source>
</reference>
<dbReference type="PANTHER" id="PTHR22952:SF429">
    <property type="entry name" value="BZIP DOMAIN-CONTAINING PROTEIN"/>
    <property type="match status" value="1"/>
</dbReference>
<feature type="compositionally biased region" description="Low complexity" evidence="8">
    <location>
        <begin position="88"/>
        <end position="102"/>
    </location>
</feature>
<keyword evidence="3" id="KW-0805">Transcription regulation</keyword>
<dbReference type="Proteomes" id="UP000011116">
    <property type="component" value="Chromosome 2H"/>
</dbReference>
<feature type="coiled-coil region" evidence="7">
    <location>
        <begin position="130"/>
        <end position="157"/>
    </location>
</feature>
<evidence type="ECO:0000313" key="11">
    <source>
        <dbReference type="Proteomes" id="UP000011116"/>
    </source>
</evidence>
<dbReference type="GO" id="GO:0005634">
    <property type="term" value="C:nucleus"/>
    <property type="evidence" value="ECO:0000318"/>
    <property type="project" value="GO_Central"/>
</dbReference>
<dbReference type="GO" id="GO:0009738">
    <property type="term" value="P:abscisic acid-activated signaling pathway"/>
    <property type="evidence" value="ECO:0007669"/>
    <property type="project" value="UniProtKB-KW"/>
</dbReference>